<dbReference type="EMBL" id="UPHQ01000138">
    <property type="protein sequence ID" value="VBA40135.1"/>
    <property type="molecule type" value="Genomic_DNA"/>
</dbReference>
<organism evidence="2 3">
    <name type="scientific">Mycobacterium innocens</name>
    <dbReference type="NCBI Taxonomy" id="2341083"/>
    <lineage>
        <taxon>Bacteria</taxon>
        <taxon>Bacillati</taxon>
        <taxon>Actinomycetota</taxon>
        <taxon>Actinomycetes</taxon>
        <taxon>Mycobacteriales</taxon>
        <taxon>Mycobacteriaceae</taxon>
        <taxon>Mycobacterium</taxon>
    </lineage>
</organism>
<dbReference type="Pfam" id="PF13827">
    <property type="entry name" value="DUF4189"/>
    <property type="match status" value="1"/>
</dbReference>
<gene>
    <name evidence="2" type="ORF">LAUMK13_02923</name>
</gene>
<reference evidence="2 3" key="1">
    <citation type="submission" date="2018-09" db="EMBL/GenBank/DDBJ databases">
        <authorList>
            <person name="Tagini F."/>
        </authorList>
    </citation>
    <scope>NUCLEOTIDE SEQUENCE [LARGE SCALE GENOMIC DNA]</scope>
    <source>
        <strain evidence="2 3">MK13</strain>
    </source>
</reference>
<feature type="domain" description="DUF4189" evidence="1">
    <location>
        <begin position="60"/>
        <end position="134"/>
    </location>
</feature>
<protein>
    <recommendedName>
        <fullName evidence="1">DUF4189 domain-containing protein</fullName>
    </recommendedName>
</protein>
<evidence type="ECO:0000313" key="2">
    <source>
        <dbReference type="EMBL" id="VBA40135.1"/>
    </source>
</evidence>
<dbReference type="AlphaFoldDB" id="A0A498Q6X0"/>
<sequence length="145" mass="15182">MTKRRRLFALGAAGLGAATGLAILVIAPVGAYLDNRTMSEVMMSDMGMLPELPVPPTIHYGAIAFAPSGASGKAWHQRSPERAAQVALEQCGDISCKVISNFKQCGAVAYNGSDFAGGVGLTRRVAEDDATNRLGGGWIVNWACN</sequence>
<evidence type="ECO:0000313" key="3">
    <source>
        <dbReference type="Proteomes" id="UP000267289"/>
    </source>
</evidence>
<name>A0A498Q6X0_9MYCO</name>
<dbReference type="InterPro" id="IPR025240">
    <property type="entry name" value="DUF4189"/>
</dbReference>
<keyword evidence="3" id="KW-1185">Reference proteome</keyword>
<dbReference type="Proteomes" id="UP000267289">
    <property type="component" value="Unassembled WGS sequence"/>
</dbReference>
<evidence type="ECO:0000259" key="1">
    <source>
        <dbReference type="Pfam" id="PF13827"/>
    </source>
</evidence>
<accession>A0A498Q6X0</accession>
<proteinExistence type="predicted"/>